<evidence type="ECO:0000256" key="4">
    <source>
        <dbReference type="PIRNR" id="PIRNR016396"/>
    </source>
</evidence>
<dbReference type="Gene3D" id="1.10.287.370">
    <property type="match status" value="1"/>
</dbReference>
<dbReference type="AlphaFoldDB" id="A0A1D2VAS5"/>
<dbReference type="PANTHER" id="PTHR12409">
    <property type="entry name" value="PREFOLDIN SUBUNIT 3"/>
    <property type="match status" value="1"/>
</dbReference>
<feature type="coiled-coil region" evidence="5">
    <location>
        <begin position="131"/>
        <end position="165"/>
    </location>
</feature>
<comment type="function">
    <text evidence="4">Binds specifically to cytosolic chaperonin (c-CPN) and transfers target proteins to it. Binds to nascent polypeptide chain and promotes folding in an environment in which there are many competing pathways for nonnative proteins.</text>
</comment>
<dbReference type="InParanoid" id="A0A1D2VAS5"/>
<keyword evidence="5" id="KW-0175">Coiled coil</keyword>
<dbReference type="FunFam" id="1.10.287.370:FF:000001">
    <property type="entry name" value="Prefoldin subunit 3"/>
    <property type="match status" value="1"/>
</dbReference>
<dbReference type="SUPFAM" id="SSF46579">
    <property type="entry name" value="Prefoldin"/>
    <property type="match status" value="1"/>
</dbReference>
<name>A0A1D2VAS5_9ASCO</name>
<dbReference type="GO" id="GO:0005737">
    <property type="term" value="C:cytoplasm"/>
    <property type="evidence" value="ECO:0007669"/>
    <property type="project" value="EnsemblFungi"/>
</dbReference>
<sequence>MVDILTDPKGIKNPRGIPQAAFIEKVEDVVTDDADFEKVMNQFQERLQQYKYMQQSKEVSAAGYRSKIPDIKKSLDMVLYLNSKKHSKESIETNFELNDTLYTKAEIPPTNSVYLWLGADVMLEYPIDEAIDLLTEKLNTAKKNLQICEEDMQFLRENITTMEVNTARLYNWDVQKRKLSQPENKSKSLKV</sequence>
<keyword evidence="7" id="KW-1185">Reference proteome</keyword>
<dbReference type="GO" id="GO:0007017">
    <property type="term" value="P:microtubule-based process"/>
    <property type="evidence" value="ECO:0007669"/>
    <property type="project" value="TreeGrafter"/>
</dbReference>
<dbReference type="InterPro" id="IPR016655">
    <property type="entry name" value="PFD3"/>
</dbReference>
<keyword evidence="3 4" id="KW-0143">Chaperone</keyword>
<dbReference type="Pfam" id="PF02996">
    <property type="entry name" value="Prefoldin"/>
    <property type="match status" value="1"/>
</dbReference>
<dbReference type="RefSeq" id="XP_020044844.1">
    <property type="nucleotide sequence ID" value="XM_020195119.1"/>
</dbReference>
<evidence type="ECO:0000313" key="7">
    <source>
        <dbReference type="Proteomes" id="UP000095038"/>
    </source>
</evidence>
<dbReference type="STRING" id="1344418.A0A1D2VAS5"/>
<dbReference type="CDD" id="cd23156">
    <property type="entry name" value="Prefoldin_3"/>
    <property type="match status" value="1"/>
</dbReference>
<comment type="similarity">
    <text evidence="1 4">Belongs to the prefoldin subunit alpha family.</text>
</comment>
<gene>
    <name evidence="6" type="ORF">ASCRUDRAFT_93043</name>
</gene>
<dbReference type="GO" id="GO:0015631">
    <property type="term" value="F:tubulin binding"/>
    <property type="evidence" value="ECO:0007669"/>
    <property type="project" value="EnsemblFungi"/>
</dbReference>
<dbReference type="PIRSF" id="PIRSF016396">
    <property type="entry name" value="Prefoldin_subunit_3"/>
    <property type="match status" value="1"/>
</dbReference>
<dbReference type="EMBL" id="KV454491">
    <property type="protein sequence ID" value="ODV58537.1"/>
    <property type="molecule type" value="Genomic_DNA"/>
</dbReference>
<organism evidence="6 7">
    <name type="scientific">Ascoidea rubescens DSM 1968</name>
    <dbReference type="NCBI Taxonomy" id="1344418"/>
    <lineage>
        <taxon>Eukaryota</taxon>
        <taxon>Fungi</taxon>
        <taxon>Dikarya</taxon>
        <taxon>Ascomycota</taxon>
        <taxon>Saccharomycotina</taxon>
        <taxon>Saccharomycetes</taxon>
        <taxon>Ascoideaceae</taxon>
        <taxon>Ascoidea</taxon>
    </lineage>
</organism>
<evidence type="ECO:0000256" key="3">
    <source>
        <dbReference type="ARBA" id="ARBA00023186"/>
    </source>
</evidence>
<dbReference type="GO" id="GO:0007021">
    <property type="term" value="P:tubulin complex assembly"/>
    <property type="evidence" value="ECO:0007669"/>
    <property type="project" value="EnsemblFungi"/>
</dbReference>
<comment type="subunit">
    <text evidence="2 4">Heterohexamer of two PFD-alpha type and four PFD-beta type subunits.</text>
</comment>
<protein>
    <recommendedName>
        <fullName evidence="4">Prefoldin subunit 3</fullName>
    </recommendedName>
</protein>
<dbReference type="InterPro" id="IPR004127">
    <property type="entry name" value="Prefoldin_subunit_alpha"/>
</dbReference>
<dbReference type="Proteomes" id="UP000095038">
    <property type="component" value="Unassembled WGS sequence"/>
</dbReference>
<accession>A0A1D2VAS5</accession>
<evidence type="ECO:0000256" key="5">
    <source>
        <dbReference type="SAM" id="Coils"/>
    </source>
</evidence>
<dbReference type="OrthoDB" id="6375174at2759"/>
<dbReference type="FunCoup" id="A0A1D2VAS5">
    <property type="interactions" value="995"/>
</dbReference>
<dbReference type="GO" id="GO:0016272">
    <property type="term" value="C:prefoldin complex"/>
    <property type="evidence" value="ECO:0007669"/>
    <property type="project" value="UniProtKB-UniRule"/>
</dbReference>
<dbReference type="GO" id="GO:0006457">
    <property type="term" value="P:protein folding"/>
    <property type="evidence" value="ECO:0007669"/>
    <property type="project" value="UniProtKB-UniRule"/>
</dbReference>
<proteinExistence type="inferred from homology"/>
<dbReference type="GeneID" id="30968755"/>
<dbReference type="InterPro" id="IPR009053">
    <property type="entry name" value="Prefoldin"/>
</dbReference>
<dbReference type="PANTHER" id="PTHR12409:SF0">
    <property type="entry name" value="PREFOLDIN SUBUNIT 3"/>
    <property type="match status" value="1"/>
</dbReference>
<reference evidence="7" key="1">
    <citation type="submission" date="2016-05" db="EMBL/GenBank/DDBJ databases">
        <title>Comparative genomics of biotechnologically important yeasts.</title>
        <authorList>
            <consortium name="DOE Joint Genome Institute"/>
            <person name="Riley R."/>
            <person name="Haridas S."/>
            <person name="Wolfe K.H."/>
            <person name="Lopes M.R."/>
            <person name="Hittinger C.T."/>
            <person name="Goker M."/>
            <person name="Salamov A."/>
            <person name="Wisecaver J."/>
            <person name="Long T.M."/>
            <person name="Aerts A.L."/>
            <person name="Barry K."/>
            <person name="Choi C."/>
            <person name="Clum A."/>
            <person name="Coughlan A.Y."/>
            <person name="Deshpande S."/>
            <person name="Douglass A.P."/>
            <person name="Hanson S.J."/>
            <person name="Klenk H.-P."/>
            <person name="Labutti K."/>
            <person name="Lapidus A."/>
            <person name="Lindquist E."/>
            <person name="Lipzen A."/>
            <person name="Meier-Kolthoff J.P."/>
            <person name="Ohm R.A."/>
            <person name="Otillar R.P."/>
            <person name="Pangilinan J."/>
            <person name="Peng Y."/>
            <person name="Rokas A."/>
            <person name="Rosa C.A."/>
            <person name="Scheuner C."/>
            <person name="Sibirny A.A."/>
            <person name="Slot J.C."/>
            <person name="Stielow J.B."/>
            <person name="Sun H."/>
            <person name="Kurtzman C.P."/>
            <person name="Blackwell M."/>
            <person name="Grigoriev I.V."/>
            <person name="Jeffries T.W."/>
        </authorList>
    </citation>
    <scope>NUCLEOTIDE SEQUENCE [LARGE SCALE GENOMIC DNA]</scope>
    <source>
        <strain evidence="7">DSM 1968</strain>
    </source>
</reference>
<evidence type="ECO:0000256" key="2">
    <source>
        <dbReference type="ARBA" id="ARBA00011695"/>
    </source>
</evidence>
<evidence type="ECO:0000313" key="6">
    <source>
        <dbReference type="EMBL" id="ODV58537.1"/>
    </source>
</evidence>
<evidence type="ECO:0000256" key="1">
    <source>
        <dbReference type="ARBA" id="ARBA00010048"/>
    </source>
</evidence>